<protein>
    <submittedName>
        <fullName evidence="2">Putative ammonia monooxygenase</fullName>
    </submittedName>
</protein>
<dbReference type="GO" id="GO:0010468">
    <property type="term" value="P:regulation of gene expression"/>
    <property type="evidence" value="ECO:0007669"/>
    <property type="project" value="InterPro"/>
</dbReference>
<dbReference type="EMBL" id="MLCB01000133">
    <property type="protein sequence ID" value="OJI93737.1"/>
    <property type="molecule type" value="Genomic_DNA"/>
</dbReference>
<accession>A0A1L9NWT8</accession>
<dbReference type="GO" id="GO:0016020">
    <property type="term" value="C:membrane"/>
    <property type="evidence" value="ECO:0007669"/>
    <property type="project" value="InterPro"/>
</dbReference>
<dbReference type="GO" id="GO:0004497">
    <property type="term" value="F:monooxygenase activity"/>
    <property type="evidence" value="ECO:0007669"/>
    <property type="project" value="UniProtKB-KW"/>
</dbReference>
<evidence type="ECO:0000313" key="3">
    <source>
        <dbReference type="Proteomes" id="UP000184514"/>
    </source>
</evidence>
<feature type="transmembrane region" description="Helical" evidence="1">
    <location>
        <begin position="30"/>
        <end position="47"/>
    </location>
</feature>
<dbReference type="NCBIfam" id="TIGR03082">
    <property type="entry name" value="Gneg_AbrB_dup"/>
    <property type="match status" value="1"/>
</dbReference>
<sequence>MRPSHLITHLISLTGVLAFLWLHIPLPWLFGPMFACLLAALFGVKLSVIKPLSEGMRTILGVAVGASVTTAFFVALPGIWDTLILIPFMVIGIGVMGVWYFQRFAGYDFATSYYASMPGGLQDMIAFGEEAGGNVRAISLIHATRVLVIVVILPLILTQFWDANLDTPPGASVTTFELDQIAILTICGLAGWRIAKRIGMFGSSILGPLILTAIASLAGILHTRPPAEAIWAAQYFIAIGIGAKYVGITSKELRHDVVAGLGFCVVLLVLTSVVVLGVFALDLAPPMETILSLAPGGQAELVVLALIVGADMGFVVAHHLFRIFFVILGAPVIAKLFDPKQTG</sequence>
<dbReference type="Proteomes" id="UP000184514">
    <property type="component" value="Unassembled WGS sequence"/>
</dbReference>
<dbReference type="Pfam" id="PF05145">
    <property type="entry name" value="AbrB"/>
    <property type="match status" value="1"/>
</dbReference>
<evidence type="ECO:0000313" key="2">
    <source>
        <dbReference type="EMBL" id="OJI93737.1"/>
    </source>
</evidence>
<keyword evidence="3" id="KW-1185">Reference proteome</keyword>
<evidence type="ECO:0000256" key="1">
    <source>
        <dbReference type="SAM" id="Phobius"/>
    </source>
</evidence>
<feature type="transmembrane region" description="Helical" evidence="1">
    <location>
        <begin position="143"/>
        <end position="161"/>
    </location>
</feature>
<name>A0A1L9NWT8_9RHOB</name>
<feature type="transmembrane region" description="Helical" evidence="1">
    <location>
        <begin position="7"/>
        <end position="24"/>
    </location>
</feature>
<dbReference type="OrthoDB" id="7157734at2"/>
<feature type="transmembrane region" description="Helical" evidence="1">
    <location>
        <begin position="59"/>
        <end position="76"/>
    </location>
</feature>
<feature type="transmembrane region" description="Helical" evidence="1">
    <location>
        <begin position="173"/>
        <end position="192"/>
    </location>
</feature>
<reference evidence="2 3" key="1">
    <citation type="submission" date="2016-10" db="EMBL/GenBank/DDBJ databases">
        <title>Genome sequence of Planktotalea frisia SH6-1.</title>
        <authorList>
            <person name="Poehlein A."/>
            <person name="Bakenhus I."/>
            <person name="Voget S."/>
            <person name="Brinkhoff T."/>
            <person name="Simon M."/>
        </authorList>
    </citation>
    <scope>NUCLEOTIDE SEQUENCE [LARGE SCALE GENOMIC DNA]</scope>
    <source>
        <strain evidence="2 3">SH6-1</strain>
    </source>
</reference>
<keyword evidence="2" id="KW-0503">Monooxygenase</keyword>
<dbReference type="PANTHER" id="PTHR38457">
    <property type="entry name" value="REGULATOR ABRB-RELATED"/>
    <property type="match status" value="1"/>
</dbReference>
<feature type="transmembrane region" description="Helical" evidence="1">
    <location>
        <begin position="301"/>
        <end position="334"/>
    </location>
</feature>
<dbReference type="InterPro" id="IPR007820">
    <property type="entry name" value="AbrB_fam"/>
</dbReference>
<dbReference type="PANTHER" id="PTHR38457:SF1">
    <property type="entry name" value="REGULATOR ABRB-RELATED"/>
    <property type="match status" value="1"/>
</dbReference>
<dbReference type="PIRSF" id="PIRSF038991">
    <property type="entry name" value="Protein_AbrB"/>
    <property type="match status" value="1"/>
</dbReference>
<gene>
    <name evidence="2" type="ORF">PFRI_20380</name>
</gene>
<dbReference type="RefSeq" id="WP_072630604.1">
    <property type="nucleotide sequence ID" value="NZ_MLCB01000133.1"/>
</dbReference>
<feature type="transmembrane region" description="Helical" evidence="1">
    <location>
        <begin position="258"/>
        <end position="281"/>
    </location>
</feature>
<dbReference type="AlphaFoldDB" id="A0A1L9NWT8"/>
<keyword evidence="1" id="KW-0472">Membrane</keyword>
<dbReference type="InterPro" id="IPR017516">
    <property type="entry name" value="AbrB_dup"/>
</dbReference>
<keyword evidence="1" id="KW-0812">Transmembrane</keyword>
<organism evidence="2 3">
    <name type="scientific">Planktotalea frisia</name>
    <dbReference type="NCBI Taxonomy" id="696762"/>
    <lineage>
        <taxon>Bacteria</taxon>
        <taxon>Pseudomonadati</taxon>
        <taxon>Pseudomonadota</taxon>
        <taxon>Alphaproteobacteria</taxon>
        <taxon>Rhodobacterales</taxon>
        <taxon>Paracoccaceae</taxon>
        <taxon>Planktotalea</taxon>
    </lineage>
</organism>
<feature type="transmembrane region" description="Helical" evidence="1">
    <location>
        <begin position="82"/>
        <end position="101"/>
    </location>
</feature>
<dbReference type="STRING" id="696762.PFRI_20380"/>
<keyword evidence="1" id="KW-1133">Transmembrane helix</keyword>
<feature type="transmembrane region" description="Helical" evidence="1">
    <location>
        <begin position="204"/>
        <end position="223"/>
    </location>
</feature>
<proteinExistence type="predicted"/>
<comment type="caution">
    <text evidence="2">The sequence shown here is derived from an EMBL/GenBank/DDBJ whole genome shotgun (WGS) entry which is preliminary data.</text>
</comment>
<feature type="transmembrane region" description="Helical" evidence="1">
    <location>
        <begin position="229"/>
        <end position="246"/>
    </location>
</feature>
<keyword evidence="2" id="KW-0560">Oxidoreductase</keyword>